<dbReference type="InterPro" id="IPR051229">
    <property type="entry name" value="ALYREF_mRNA_export"/>
</dbReference>
<dbReference type="InterPro" id="IPR035979">
    <property type="entry name" value="RBD_domain_sf"/>
</dbReference>
<feature type="region of interest" description="Disordered" evidence="3">
    <location>
        <begin position="193"/>
        <end position="257"/>
    </location>
</feature>
<dbReference type="CDD" id="cd12418">
    <property type="entry name" value="RRM_Aly_REF_like"/>
    <property type="match status" value="1"/>
</dbReference>
<dbReference type="SMART" id="SM00360">
    <property type="entry name" value="RRM"/>
    <property type="match status" value="1"/>
</dbReference>
<dbReference type="InterPro" id="IPR025715">
    <property type="entry name" value="FoP_C"/>
</dbReference>
<dbReference type="AlphaFoldDB" id="A0A1Y2C6Q4"/>
<keyword evidence="1 2" id="KW-0694">RNA-binding</keyword>
<feature type="compositionally biased region" description="Gly residues" evidence="3">
    <location>
        <begin position="199"/>
        <end position="222"/>
    </location>
</feature>
<dbReference type="InterPro" id="IPR012677">
    <property type="entry name" value="Nucleotide-bd_a/b_plait_sf"/>
</dbReference>
<dbReference type="PROSITE" id="PS50102">
    <property type="entry name" value="RRM"/>
    <property type="match status" value="1"/>
</dbReference>
<dbReference type="GO" id="GO:0006406">
    <property type="term" value="P:mRNA export from nucleus"/>
    <property type="evidence" value="ECO:0007669"/>
    <property type="project" value="TreeGrafter"/>
</dbReference>
<dbReference type="Proteomes" id="UP000193642">
    <property type="component" value="Unassembled WGS sequence"/>
</dbReference>
<evidence type="ECO:0000256" key="2">
    <source>
        <dbReference type="PROSITE-ProRule" id="PRU00176"/>
    </source>
</evidence>
<dbReference type="InterPro" id="IPR000504">
    <property type="entry name" value="RRM_dom"/>
</dbReference>
<dbReference type="SMART" id="SM01218">
    <property type="entry name" value="FoP_duplication"/>
    <property type="match status" value="1"/>
</dbReference>
<evidence type="ECO:0000256" key="3">
    <source>
        <dbReference type="SAM" id="MobiDB-lite"/>
    </source>
</evidence>
<dbReference type="STRING" id="329046.A0A1Y2C6Q4"/>
<dbReference type="Pfam" id="PF13865">
    <property type="entry name" value="FoP_duplication"/>
    <property type="match status" value="1"/>
</dbReference>
<dbReference type="Gene3D" id="3.30.70.330">
    <property type="match status" value="1"/>
</dbReference>
<dbReference type="PANTHER" id="PTHR19965:SF35">
    <property type="entry name" value="RNA ANNEALING PROTEIN YRA1"/>
    <property type="match status" value="1"/>
</dbReference>
<accession>A0A1Y2C6Q4</accession>
<evidence type="ECO:0000313" key="5">
    <source>
        <dbReference type="EMBL" id="ORY42567.1"/>
    </source>
</evidence>
<sequence length="257" mass="26418">MAATSNSINMSLDDIITQNRANRKAGASAAAGVTLGPDGLPRAPRADRPQSQRGARRGARSDRSQGRNTPYAGANPRVGGGASGGANVSVAAAAAQLGQATLNVSNLNHNITQQDFNELFSTIGPVKSAVLNFDQHGRSKGTGTVVYRQKGDTQRAINEFNGRQFDGRPMRIELIVSASSLASFAARAAPAAGHQAQRGAGGRGAARGRGGAQRGGRGGRGPKGPAKTPEELAAQLDAEMDKYMQSQDGSGDAVMSL</sequence>
<dbReference type="SUPFAM" id="SSF54928">
    <property type="entry name" value="RNA-binding domain, RBD"/>
    <property type="match status" value="1"/>
</dbReference>
<evidence type="ECO:0000313" key="6">
    <source>
        <dbReference type="Proteomes" id="UP000193642"/>
    </source>
</evidence>
<gene>
    <name evidence="5" type="ORF">BCR33DRAFT_851614</name>
</gene>
<dbReference type="PANTHER" id="PTHR19965">
    <property type="entry name" value="RNA AND EXPORT FACTOR BINDING PROTEIN"/>
    <property type="match status" value="1"/>
</dbReference>
<dbReference type="OrthoDB" id="346839at2759"/>
<dbReference type="GO" id="GO:0005634">
    <property type="term" value="C:nucleus"/>
    <property type="evidence" value="ECO:0007669"/>
    <property type="project" value="TreeGrafter"/>
</dbReference>
<dbReference type="EMBL" id="MCGO01000028">
    <property type="protein sequence ID" value="ORY42567.1"/>
    <property type="molecule type" value="Genomic_DNA"/>
</dbReference>
<evidence type="ECO:0000256" key="1">
    <source>
        <dbReference type="ARBA" id="ARBA00022884"/>
    </source>
</evidence>
<protein>
    <submittedName>
        <fullName evidence="5">RNA-binding domain-containing protein</fullName>
    </submittedName>
</protein>
<name>A0A1Y2C6Q4_9FUNG</name>
<dbReference type="Pfam" id="PF00076">
    <property type="entry name" value="RRM_1"/>
    <property type="match status" value="1"/>
</dbReference>
<organism evidence="5 6">
    <name type="scientific">Rhizoclosmatium globosum</name>
    <dbReference type="NCBI Taxonomy" id="329046"/>
    <lineage>
        <taxon>Eukaryota</taxon>
        <taxon>Fungi</taxon>
        <taxon>Fungi incertae sedis</taxon>
        <taxon>Chytridiomycota</taxon>
        <taxon>Chytridiomycota incertae sedis</taxon>
        <taxon>Chytridiomycetes</taxon>
        <taxon>Chytridiales</taxon>
        <taxon>Chytriomycetaceae</taxon>
        <taxon>Rhizoclosmatium</taxon>
    </lineage>
</organism>
<reference evidence="5 6" key="1">
    <citation type="submission" date="2016-07" db="EMBL/GenBank/DDBJ databases">
        <title>Pervasive Adenine N6-methylation of Active Genes in Fungi.</title>
        <authorList>
            <consortium name="DOE Joint Genome Institute"/>
            <person name="Mondo S.J."/>
            <person name="Dannebaum R.O."/>
            <person name="Kuo R.C."/>
            <person name="Labutti K."/>
            <person name="Haridas S."/>
            <person name="Kuo A."/>
            <person name="Salamov A."/>
            <person name="Ahrendt S.R."/>
            <person name="Lipzen A."/>
            <person name="Sullivan W."/>
            <person name="Andreopoulos W.B."/>
            <person name="Clum A."/>
            <person name="Lindquist E."/>
            <person name="Daum C."/>
            <person name="Ramamoorthy G.K."/>
            <person name="Gryganskyi A."/>
            <person name="Culley D."/>
            <person name="Magnuson J.K."/>
            <person name="James T.Y."/>
            <person name="O'Malley M.A."/>
            <person name="Stajich J.E."/>
            <person name="Spatafora J.W."/>
            <person name="Visel A."/>
            <person name="Grigoriev I.V."/>
        </authorList>
    </citation>
    <scope>NUCLEOTIDE SEQUENCE [LARGE SCALE GENOMIC DNA]</scope>
    <source>
        <strain evidence="5 6">JEL800</strain>
    </source>
</reference>
<feature type="region of interest" description="Disordered" evidence="3">
    <location>
        <begin position="23"/>
        <end position="80"/>
    </location>
</feature>
<keyword evidence="6" id="KW-1185">Reference proteome</keyword>
<feature type="domain" description="RRM" evidence="4">
    <location>
        <begin position="100"/>
        <end position="177"/>
    </location>
</feature>
<proteinExistence type="predicted"/>
<comment type="caution">
    <text evidence="5">The sequence shown here is derived from an EMBL/GenBank/DDBJ whole genome shotgun (WGS) entry which is preliminary data.</text>
</comment>
<dbReference type="GO" id="GO:0003729">
    <property type="term" value="F:mRNA binding"/>
    <property type="evidence" value="ECO:0007669"/>
    <property type="project" value="TreeGrafter"/>
</dbReference>
<evidence type="ECO:0000259" key="4">
    <source>
        <dbReference type="PROSITE" id="PS50102"/>
    </source>
</evidence>